<dbReference type="Gene3D" id="2.10.70.10">
    <property type="entry name" value="Complement Module, domain 1"/>
    <property type="match status" value="7"/>
</dbReference>
<feature type="domain" description="VWFC" evidence="8">
    <location>
        <begin position="1732"/>
        <end position="1790"/>
    </location>
</feature>
<evidence type="ECO:0000256" key="2">
    <source>
        <dbReference type="ARBA" id="ARBA00022525"/>
    </source>
</evidence>
<feature type="domain" description="VWFD" evidence="9">
    <location>
        <begin position="2051"/>
        <end position="2226"/>
    </location>
</feature>
<feature type="signal peptide" evidence="7">
    <location>
        <begin position="1"/>
        <end position="21"/>
    </location>
</feature>
<dbReference type="SMART" id="SM00832">
    <property type="entry name" value="C8"/>
    <property type="match status" value="1"/>
</dbReference>
<feature type="domain" description="VWFC" evidence="8">
    <location>
        <begin position="437"/>
        <end position="495"/>
    </location>
</feature>
<feature type="domain" description="VWFC" evidence="8">
    <location>
        <begin position="1555"/>
        <end position="1614"/>
    </location>
</feature>
<evidence type="ECO:0000259" key="8">
    <source>
        <dbReference type="PROSITE" id="PS50184"/>
    </source>
</evidence>
<name>A0AAV7BVU5_ENGPU</name>
<feature type="domain" description="VWFC" evidence="8">
    <location>
        <begin position="553"/>
        <end position="612"/>
    </location>
</feature>
<evidence type="ECO:0000313" key="10">
    <source>
        <dbReference type="EMBL" id="KAG8576708.1"/>
    </source>
</evidence>
<dbReference type="SMART" id="SM00214">
    <property type="entry name" value="VWC"/>
    <property type="match status" value="29"/>
</dbReference>
<dbReference type="InterPro" id="IPR013320">
    <property type="entry name" value="ConA-like_dom_sf"/>
</dbReference>
<keyword evidence="3 7" id="KW-0732">Signal</keyword>
<feature type="domain" description="VWFC" evidence="8">
    <location>
        <begin position="906"/>
        <end position="966"/>
    </location>
</feature>
<dbReference type="SUPFAM" id="SSF57603">
    <property type="entry name" value="FnI-like domain"/>
    <property type="match status" value="29"/>
</dbReference>
<dbReference type="Gene3D" id="6.20.200.20">
    <property type="match status" value="20"/>
</dbReference>
<evidence type="ECO:0008006" key="12">
    <source>
        <dbReference type="Google" id="ProtNLM"/>
    </source>
</evidence>
<feature type="domain" description="VWFC" evidence="8">
    <location>
        <begin position="1142"/>
        <end position="1201"/>
    </location>
</feature>
<evidence type="ECO:0000256" key="4">
    <source>
        <dbReference type="ARBA" id="ARBA00022737"/>
    </source>
</evidence>
<feature type="domain" description="VWFC" evidence="8">
    <location>
        <begin position="1205"/>
        <end position="1262"/>
    </location>
</feature>
<evidence type="ECO:0000256" key="6">
    <source>
        <dbReference type="SAM" id="MobiDB-lite"/>
    </source>
</evidence>
<dbReference type="Proteomes" id="UP000824782">
    <property type="component" value="Unassembled WGS sequence"/>
</dbReference>
<feature type="domain" description="VWFC" evidence="8">
    <location>
        <begin position="1614"/>
        <end position="1673"/>
    </location>
</feature>
<dbReference type="Pfam" id="PF00094">
    <property type="entry name" value="VWD"/>
    <property type="match status" value="1"/>
</dbReference>
<dbReference type="PROSITE" id="PS01208">
    <property type="entry name" value="VWFC_1"/>
    <property type="match status" value="10"/>
</dbReference>
<dbReference type="EMBL" id="WNYA01000004">
    <property type="protein sequence ID" value="KAG8576709.1"/>
    <property type="molecule type" value="Genomic_DNA"/>
</dbReference>
<evidence type="ECO:0000259" key="9">
    <source>
        <dbReference type="PROSITE" id="PS51233"/>
    </source>
</evidence>
<keyword evidence="5" id="KW-1015">Disulfide bond</keyword>
<feature type="domain" description="VWFC" evidence="8">
    <location>
        <begin position="1025"/>
        <end position="1084"/>
    </location>
</feature>
<sequence length="2385" mass="261425">MLSPEWTIFLPLFFMPVCCLSQVPGDQDHELPLHYYDDNVIDLLEALNITRSIKGVTKGKGRDPGSPAWKFRPRVPHLTLPWDYSVYLLSSTQGTIGLHFVAKQAKNNQGTLLALLSPAAMKKDGQPLLRLVSDTQSDQLRLEHRTPQTMEPASLLLPGGSPFSGSKWARIALNIDIHKVTLFLDCEEPVVFGKEGDEELLSLILPLDLQISFASTPGNKESKFLGYWQTAEISPTGFSRRPWHCENRSDSLPLSHALSEERHMDDEDAQRQPRAPELSDTRHYQQQQSEVSSTFLSQEERMRRLEEVVQGLSNMLDMVKVQNADLQARVKALESCECRRPTCLWEGKEYQDSETWKKDLCNICVCTEGSVKCSLRRDWPQCLTCSYEGRTYNNKETFSVGSCTSCVCQNGEVTCIEKTCLPIDCTHPVTPPGECCPRCVRGCTDGHLDGETWKKDSCISCTCQGGSVKCISAICDTVTCEHPFTAPGKCCPECVSCQYHGQILRNGERFQPDLCTTCTCKNGTVQCVRERCPEVTCIKKYTPPGQCCAICQQGCEYEGVSYRNGEYFLSQSNPCVNCSCLNNLVRCLPVQCPVAACNNPIQTPGVCCPTCPVCDFHGHPLLPGQNITTTDGCQHCICQDGEVKCIDAVRCPQTCTHGVRGSSCCPDCSVCELQGDIIPNGVTFKGNGDPCESCICKNGNVNCIRVSCPKLTCALQEEVPGECCKRCQGCIDGTITRRNEEEWRPPGEPCHSCRCVEGKIQCRKRHCASLCRNPAPAKPGTCCPVCDGCSYNGRTYQNGQAVRSSDACSRCVCENGNVQCTPVSCSPTLCRNPIRKPGECCPRCEGCEFDSRSYAEGEVFTVSNDPCLSCTCSAGEVSCDHIDRRCPPAQCSHPGKISGQCCPSCEVCDFERRIYSDGQTFQPPGHGPCLQCTCTKGNVRCIEETCPPVSCPNPVKEPNKCCPVCKVCVQDGVEFVEGIEWEPDNDPCSTCACLNGDTVCGVSQCPPISCHHPTHNEGECCPVCDTCTYNQRLYSNGQGFTDPDNPCQNCHCQDGTVQCTAVVCPPVLCSRPETKPGHCCATCPDCRYHDNIFLDGEQFSNPDNQCQECGCHNGHVTCGDRGCSGPLCSYPLPGTCCNNNCNGCNYAGKEYPNGADFPHPTDKCRQCHCINGNVQCLTKRCPPVLCSEPFPAPGECCPQCPMPPADCPYSGVTYRHMQRFYDPSDKCRDCICNNGTITCQRKPCAPIACTHPLKGDCCRSCDGCLLSGKELANGEQFTQPSDPCSVCVCWEGSVNCEPKACPVLNCPYPAPGPCCKQCQDCQYLETIYLNGQEFSSPQDSCSRCVCADGFVTCSKKPCYKAGCTHPSTPPGKCCPVCDGCSYNGVELINGQTIPDPSSPQCSECTCRAGSVQCTRKLCSTATCPHPVTGPCDCPLCQGCHFQGRNYIDGDSFTSLQNECEKCRCLRGHVTCGPRPCDTANCPHPGEDPCMCPVCDGCNYNGRDCVNGESFPDPDDECSRCTCKNGEVTCVSSSCPRVSCLYPVTLPGECCPRCTGICKHNGRTFQNGENFQLPGDICTQCSCRNEMVTCQRVRCEKDCSHPVPSISSPCCPLCDRCLYEGKEYSNHQTFSAVSDPCLRCVCLEGSVTCTHVVCPQVFCSNPVRKPGKCCMECPVCFSEGKEYSDGARWVPSSDPCLQCTCKAGNTQCDPPTCPPLPCTQQVTDRGACCPRCRGCIYNGREYKDNSNWLSTVDRCMSCMCTDGVTTCSKVQCIASCPNQITLPGECCPLCADCITSKKVYSPGDSFHPSDDPCEICTCERLLDGRQYRRCTKKQCPSLVDCPRHQILPPAFGQCCASCAQALSNCTDLLVGSEIQAVNDPCYMCQCKDLTWICEHKPCPVLSCPRTEQITPPRSCCPVCRECVVEIEGRRVPDGETWTDRQNPCITCTCTLGHVDCQIQECPPIQCQQGELKVRTPGTCCHVCQAPAVACWYQGQRYLSNEHWQVDECTACTCVSGEVHCHSERCPQVSCTADETPALIPGMCCPHCIPRPATCIAFGDPHYRTFDGKMYHFQGSCTYVLSEDCEGGDFSIHVTNDDRGQRGVSWTKEVTVLIGDAVVQLLQDWVVMVDYQTVELPFLKEPYIYIERKTNTILLNSNIGVKVQWNGRSHLEVSVPGTYRDHLCGLCGNFNNYPQDDMRDRRGQILLSEAAFGNSWRVQSNDSAADCWDGQDVDPCKQAGYRARKEANSRCKLLKSSVFEPCHRVVPPEMFFASCVYDLCACGAGDECLCDALEAYASECREAGVILQWRSPALCAVGCPYDRGYVFDECGPPCPKTCFNKDVPLGVLESHCFKPCVPGCQCPAGLVEHESHCIPPESCPKIIHGNL</sequence>
<feature type="domain" description="VWFC" evidence="8">
    <location>
        <begin position="787"/>
        <end position="845"/>
    </location>
</feature>
<evidence type="ECO:0000256" key="3">
    <source>
        <dbReference type="ARBA" id="ARBA00022729"/>
    </source>
</evidence>
<feature type="domain" description="VWFC" evidence="8">
    <location>
        <begin position="1987"/>
        <end position="2047"/>
    </location>
</feature>
<feature type="domain" description="VWFC" evidence="8">
    <location>
        <begin position="845"/>
        <end position="906"/>
    </location>
</feature>
<comment type="caution">
    <text evidence="10">The sequence shown here is derived from an EMBL/GenBank/DDBJ whole genome shotgun (WGS) entry which is preliminary data.</text>
</comment>
<keyword evidence="11" id="KW-1185">Reference proteome</keyword>
<dbReference type="InterPro" id="IPR014853">
    <property type="entry name" value="VWF/SSPO/ZAN-like_Cys-rich_dom"/>
</dbReference>
<dbReference type="PROSITE" id="PS50184">
    <property type="entry name" value="VWFC_2"/>
    <property type="match status" value="23"/>
</dbReference>
<dbReference type="Pfam" id="PF23334">
    <property type="entry name" value="VWC2L_2nd"/>
    <property type="match status" value="8"/>
</dbReference>
<dbReference type="GO" id="GO:0030513">
    <property type="term" value="P:positive regulation of BMP signaling pathway"/>
    <property type="evidence" value="ECO:0007669"/>
    <property type="project" value="TreeGrafter"/>
</dbReference>
<feature type="domain" description="VWFC" evidence="8">
    <location>
        <begin position="669"/>
        <end position="728"/>
    </location>
</feature>
<dbReference type="SMART" id="SM00215">
    <property type="entry name" value="VWC_out"/>
    <property type="match status" value="17"/>
</dbReference>
<dbReference type="InterPro" id="IPR048287">
    <property type="entry name" value="TSPN-like_N"/>
</dbReference>
<feature type="domain" description="VWFC" evidence="8">
    <location>
        <begin position="383"/>
        <end position="440"/>
    </location>
</feature>
<dbReference type="GO" id="GO:0005576">
    <property type="term" value="C:extracellular region"/>
    <property type="evidence" value="ECO:0007669"/>
    <property type="project" value="UniProtKB-SubCell"/>
</dbReference>
<feature type="domain" description="VWFC" evidence="8">
    <location>
        <begin position="1262"/>
        <end position="1319"/>
    </location>
</feature>
<dbReference type="SUPFAM" id="SSF57567">
    <property type="entry name" value="Serine protease inhibitors"/>
    <property type="match status" value="1"/>
</dbReference>
<dbReference type="EMBL" id="WNYA01000004">
    <property type="protein sequence ID" value="KAG8576708.1"/>
    <property type="molecule type" value="Genomic_DNA"/>
</dbReference>
<feature type="domain" description="VWFC" evidence="8">
    <location>
        <begin position="1495"/>
        <end position="1554"/>
    </location>
</feature>
<dbReference type="InterPro" id="IPR001007">
    <property type="entry name" value="VWF_dom"/>
</dbReference>
<feature type="domain" description="VWFC" evidence="8">
    <location>
        <begin position="1919"/>
        <end position="1983"/>
    </location>
</feature>
<dbReference type="SUPFAM" id="SSF49899">
    <property type="entry name" value="Concanavalin A-like lectins/glucanases"/>
    <property type="match status" value="1"/>
</dbReference>
<dbReference type="SMART" id="SM00210">
    <property type="entry name" value="TSPN"/>
    <property type="match status" value="1"/>
</dbReference>
<feature type="domain" description="VWFC" evidence="8">
    <location>
        <begin position="966"/>
        <end position="1025"/>
    </location>
</feature>
<feature type="domain" description="VWFC" evidence="8">
    <location>
        <begin position="728"/>
        <end position="787"/>
    </location>
</feature>
<gene>
    <name evidence="10" type="ORF">GDO81_009939</name>
</gene>
<dbReference type="CDD" id="cd19941">
    <property type="entry name" value="TIL"/>
    <property type="match status" value="1"/>
</dbReference>
<dbReference type="InterPro" id="IPR001846">
    <property type="entry name" value="VWF_type-D"/>
</dbReference>
<feature type="domain" description="VWFC" evidence="8">
    <location>
        <begin position="1319"/>
        <end position="1378"/>
    </location>
</feature>
<evidence type="ECO:0000256" key="7">
    <source>
        <dbReference type="SAM" id="SignalP"/>
    </source>
</evidence>
<feature type="domain" description="VWFC" evidence="8">
    <location>
        <begin position="1673"/>
        <end position="1732"/>
    </location>
</feature>
<reference evidence="10" key="1">
    <citation type="thesis" date="2020" institute="ProQuest LLC" country="789 East Eisenhower Parkway, Ann Arbor, MI, USA">
        <title>Comparative Genomics and Chromosome Evolution.</title>
        <authorList>
            <person name="Mudd A.B."/>
        </authorList>
    </citation>
    <scope>NUCLEOTIDE SEQUENCE</scope>
    <source>
        <strain evidence="10">237g6f4</strain>
        <tissue evidence="10">Blood</tissue>
    </source>
</reference>
<feature type="chain" id="PRO_5044715712" description="Kielin/chordin-like protein" evidence="7">
    <location>
        <begin position="22"/>
        <end position="2385"/>
    </location>
</feature>
<organism evidence="10 11">
    <name type="scientific">Engystomops pustulosus</name>
    <name type="common">Tungara frog</name>
    <name type="synonym">Physalaemus pustulosus</name>
    <dbReference type="NCBI Taxonomy" id="76066"/>
    <lineage>
        <taxon>Eukaryota</taxon>
        <taxon>Metazoa</taxon>
        <taxon>Chordata</taxon>
        <taxon>Craniata</taxon>
        <taxon>Vertebrata</taxon>
        <taxon>Euteleostomi</taxon>
        <taxon>Amphibia</taxon>
        <taxon>Batrachia</taxon>
        <taxon>Anura</taxon>
        <taxon>Neobatrachia</taxon>
        <taxon>Hyloidea</taxon>
        <taxon>Leptodactylidae</taxon>
        <taxon>Leiuperinae</taxon>
        <taxon>Engystomops</taxon>
    </lineage>
</organism>
<dbReference type="InterPro" id="IPR036084">
    <property type="entry name" value="Ser_inhib-like_sf"/>
</dbReference>
<dbReference type="PANTHER" id="PTHR46698">
    <property type="entry name" value="CROSSVEINLESS 2"/>
    <property type="match status" value="1"/>
</dbReference>
<dbReference type="PANTHER" id="PTHR46698:SF2">
    <property type="entry name" value="KIELIN_CHORDIN-LIKE PROTEIN"/>
    <property type="match status" value="1"/>
</dbReference>
<feature type="domain" description="VWFC" evidence="8">
    <location>
        <begin position="1790"/>
        <end position="1858"/>
    </location>
</feature>
<dbReference type="PROSITE" id="PS51233">
    <property type="entry name" value="VWFD"/>
    <property type="match status" value="1"/>
</dbReference>
<evidence type="ECO:0000313" key="11">
    <source>
        <dbReference type="Proteomes" id="UP000824782"/>
    </source>
</evidence>
<dbReference type="Gene3D" id="2.60.120.200">
    <property type="match status" value="1"/>
</dbReference>
<dbReference type="InterPro" id="IPR052424">
    <property type="entry name" value="Kielin_Chordin-BMP_Reg"/>
</dbReference>
<feature type="compositionally biased region" description="Basic and acidic residues" evidence="6">
    <location>
        <begin position="261"/>
        <end position="271"/>
    </location>
</feature>
<evidence type="ECO:0000256" key="1">
    <source>
        <dbReference type="ARBA" id="ARBA00004613"/>
    </source>
</evidence>
<keyword evidence="4" id="KW-0677">Repeat</keyword>
<feature type="compositionally biased region" description="Polar residues" evidence="6">
    <location>
        <begin position="284"/>
        <end position="296"/>
    </location>
</feature>
<evidence type="ECO:0000256" key="5">
    <source>
        <dbReference type="ARBA" id="ARBA00023157"/>
    </source>
</evidence>
<dbReference type="SMART" id="SM00216">
    <property type="entry name" value="VWD"/>
    <property type="match status" value="1"/>
</dbReference>
<proteinExistence type="predicted"/>
<keyword evidence="2" id="KW-0964">Secreted</keyword>
<feature type="region of interest" description="Disordered" evidence="6">
    <location>
        <begin position="261"/>
        <end position="296"/>
    </location>
</feature>
<accession>A0AAV7BVU5</accession>
<dbReference type="Pfam" id="PF00093">
    <property type="entry name" value="VWC"/>
    <property type="match status" value="12"/>
</dbReference>
<comment type="subcellular location">
    <subcellularLocation>
        <location evidence="1">Secreted</location>
    </subcellularLocation>
</comment>
<feature type="domain" description="VWFC" evidence="8">
    <location>
        <begin position="495"/>
        <end position="552"/>
    </location>
</feature>
<protein>
    <recommendedName>
        <fullName evidence="12">Kielin/chordin-like protein</fullName>
    </recommendedName>
</protein>